<dbReference type="AlphaFoldDB" id="A0A0M2UZF8"/>
<gene>
    <name evidence="1" type="ORF">WG68_18145</name>
</gene>
<dbReference type="EMBL" id="LAHO01000023">
    <property type="protein sequence ID" value="KKO43932.1"/>
    <property type="molecule type" value="Genomic_DNA"/>
</dbReference>
<protein>
    <submittedName>
        <fullName evidence="1">Uncharacterized protein</fullName>
    </submittedName>
</protein>
<dbReference type="OrthoDB" id="7055135at2"/>
<dbReference type="STRING" id="336831.WG68_18145"/>
<accession>A0A0M2UZF8</accession>
<evidence type="ECO:0000313" key="2">
    <source>
        <dbReference type="Proteomes" id="UP000034228"/>
    </source>
</evidence>
<keyword evidence="2" id="KW-1185">Reference proteome</keyword>
<name>A0A0M2UZF8_9GAMM</name>
<proteinExistence type="predicted"/>
<reference evidence="1 2" key="1">
    <citation type="submission" date="2015-03" db="EMBL/GenBank/DDBJ databases">
        <title>Draft genome sequences of two protease-producing strains of Arsukibacterium isolated from two cold and alkaline environments.</title>
        <authorList>
            <person name="Lylloff J.E."/>
            <person name="Skov L.B."/>
            <person name="Jepsen M."/>
            <person name="Hallin P.F."/>
            <person name="Sorensen S.J."/>
            <person name="Stougaard P."/>
            <person name="Glaring M.A."/>
        </authorList>
    </citation>
    <scope>NUCLEOTIDE SEQUENCE [LARGE SCALE GENOMIC DNA]</scope>
    <source>
        <strain evidence="1 2">GCM72</strain>
    </source>
</reference>
<sequence>MAQDTYYMDINNRIVAGRFSQQTDPLLELLAAMPANSWQNIRQTTFQSAWLEPALRPPYLNGKASPEPLIRAWSGFAYDRSRHWLVLWGGGHANTSDNTPYVFDMVTGNWFYAFLPSDYYSLSADKHTPICGGFRQPCSSHVYDNNIHLPVLDRFCTFGGAQHGDGGYFKLHDPANNYSYLRPAGAYLLDLTLAGQGLVAGGSGDNPKTGPYSGVNLPGANAWQLRDWFAGSQASAFGTAINTRTCHTAYRQENGRDVVYASRTASTTKSLYRIEFHQNPADDVISRVGRPWNGNSGEMPAGLDSQRNIYLMCNSGTVAAFVFWDLDYAGPTNNDQRVRYDTIAGDITDFFNDEHRTRMGIDFSQQLGQFVLWGNGGRLYYLTPPEGKPTASAGWHIERVEPVGAARPMTRQELNDDGGSGVGIFGKWEYAPDLGCFIGLQHALNGDVWLYKPRNWIDPRTLA</sequence>
<dbReference type="Proteomes" id="UP000034228">
    <property type="component" value="Unassembled WGS sequence"/>
</dbReference>
<organism evidence="1 2">
    <name type="scientific">Arsukibacterium ikkense</name>
    <dbReference type="NCBI Taxonomy" id="336831"/>
    <lineage>
        <taxon>Bacteria</taxon>
        <taxon>Pseudomonadati</taxon>
        <taxon>Pseudomonadota</taxon>
        <taxon>Gammaproteobacteria</taxon>
        <taxon>Chromatiales</taxon>
        <taxon>Chromatiaceae</taxon>
        <taxon>Arsukibacterium</taxon>
    </lineage>
</organism>
<dbReference type="RefSeq" id="WP_046559145.1">
    <property type="nucleotide sequence ID" value="NZ_LAHO01000023.1"/>
</dbReference>
<evidence type="ECO:0000313" key="1">
    <source>
        <dbReference type="EMBL" id="KKO43932.1"/>
    </source>
</evidence>
<comment type="caution">
    <text evidence="1">The sequence shown here is derived from an EMBL/GenBank/DDBJ whole genome shotgun (WGS) entry which is preliminary data.</text>
</comment>